<proteinExistence type="predicted"/>
<dbReference type="InterPro" id="IPR007627">
    <property type="entry name" value="RNA_pol_sigma70_r2"/>
</dbReference>
<evidence type="ECO:0000256" key="1">
    <source>
        <dbReference type="SAM" id="MobiDB-lite"/>
    </source>
</evidence>
<dbReference type="GO" id="GO:0006352">
    <property type="term" value="P:DNA-templated transcription initiation"/>
    <property type="evidence" value="ECO:0007669"/>
    <property type="project" value="InterPro"/>
</dbReference>
<dbReference type="Gene3D" id="1.10.1740.10">
    <property type="match status" value="1"/>
</dbReference>
<evidence type="ECO:0000313" key="4">
    <source>
        <dbReference type="Proteomes" id="UP000677082"/>
    </source>
</evidence>
<evidence type="ECO:0000259" key="2">
    <source>
        <dbReference type="Pfam" id="PF04542"/>
    </source>
</evidence>
<comment type="caution">
    <text evidence="3">The sequence shown here is derived from an EMBL/GenBank/DDBJ whole genome shotgun (WGS) entry which is preliminary data.</text>
</comment>
<gene>
    <name evidence="3" type="ORF">Ato02nite_018090</name>
</gene>
<dbReference type="SUPFAM" id="SSF88946">
    <property type="entry name" value="Sigma2 domain of RNA polymerase sigma factors"/>
    <property type="match status" value="1"/>
</dbReference>
<dbReference type="GO" id="GO:0003700">
    <property type="term" value="F:DNA-binding transcription factor activity"/>
    <property type="evidence" value="ECO:0007669"/>
    <property type="project" value="InterPro"/>
</dbReference>
<feature type="region of interest" description="Disordered" evidence="1">
    <location>
        <begin position="131"/>
        <end position="150"/>
    </location>
</feature>
<reference evidence="3 4" key="1">
    <citation type="submission" date="2021-03" db="EMBL/GenBank/DDBJ databases">
        <title>Whole genome shotgun sequence of Actinoplanes toevensis NBRC 105298.</title>
        <authorList>
            <person name="Komaki H."/>
            <person name="Tamura T."/>
        </authorList>
    </citation>
    <scope>NUCLEOTIDE SEQUENCE [LARGE SCALE GENOMIC DNA]</scope>
    <source>
        <strain evidence="3 4">NBRC 105298</strain>
    </source>
</reference>
<protein>
    <recommendedName>
        <fullName evidence="2">RNA polymerase sigma-70 region 2 domain-containing protein</fullName>
    </recommendedName>
</protein>
<evidence type="ECO:0000313" key="3">
    <source>
        <dbReference type="EMBL" id="GIM90016.1"/>
    </source>
</evidence>
<accession>A0A919T8G8</accession>
<dbReference type="AlphaFoldDB" id="A0A919T8G8"/>
<dbReference type="Pfam" id="PF04542">
    <property type="entry name" value="Sigma70_r2"/>
    <property type="match status" value="1"/>
</dbReference>
<dbReference type="RefSeq" id="WP_213005967.1">
    <property type="nucleotide sequence ID" value="NZ_BOQN01000022.1"/>
</dbReference>
<name>A0A919T8G8_9ACTN</name>
<feature type="compositionally biased region" description="Polar residues" evidence="1">
    <location>
        <begin position="134"/>
        <end position="150"/>
    </location>
</feature>
<dbReference type="InterPro" id="IPR013325">
    <property type="entry name" value="RNA_pol_sigma_r2"/>
</dbReference>
<dbReference type="EMBL" id="BOQN01000022">
    <property type="protein sequence ID" value="GIM90016.1"/>
    <property type="molecule type" value="Genomic_DNA"/>
</dbReference>
<keyword evidence="4" id="KW-1185">Reference proteome</keyword>
<sequence length="150" mass="16345">MEHQHTGDREQPDFDEFYRSAYPRLVGQLFSVTGSVEQAEDVVQEAFIRSLSRWARPGRTVSLGLRWDGGAPLSPTMAQRKVQLNPPATAPTAGSRDLTTTTALATGTFTAKATIPADVTIRTPTLWARCPAPDTTNPKTQSVPIQINNP</sequence>
<organism evidence="3 4">
    <name type="scientific">Paractinoplanes toevensis</name>
    <dbReference type="NCBI Taxonomy" id="571911"/>
    <lineage>
        <taxon>Bacteria</taxon>
        <taxon>Bacillati</taxon>
        <taxon>Actinomycetota</taxon>
        <taxon>Actinomycetes</taxon>
        <taxon>Micromonosporales</taxon>
        <taxon>Micromonosporaceae</taxon>
        <taxon>Paractinoplanes</taxon>
    </lineage>
</organism>
<dbReference type="Proteomes" id="UP000677082">
    <property type="component" value="Unassembled WGS sequence"/>
</dbReference>
<feature type="domain" description="RNA polymerase sigma-70 region 2" evidence="2">
    <location>
        <begin position="17"/>
        <end position="60"/>
    </location>
</feature>